<dbReference type="EMBL" id="CM007367">
    <property type="protein sequence ID" value="OIW07802.1"/>
    <property type="molecule type" value="Genomic_DNA"/>
</dbReference>
<evidence type="ECO:0000256" key="6">
    <source>
        <dbReference type="SAM" id="Phobius"/>
    </source>
</evidence>
<dbReference type="OrthoDB" id="5835829at2759"/>
<evidence type="ECO:0000256" key="3">
    <source>
        <dbReference type="ARBA" id="ARBA00022679"/>
    </source>
</evidence>
<keyword evidence="3 4" id="KW-0808">Transferase</keyword>
<keyword evidence="6" id="KW-0472">Membrane</keyword>
<feature type="transmembrane region" description="Helical" evidence="6">
    <location>
        <begin position="7"/>
        <end position="29"/>
    </location>
</feature>
<accession>A0A1J7HN04</accession>
<evidence type="ECO:0000313" key="7">
    <source>
        <dbReference type="EMBL" id="OIW07802.1"/>
    </source>
</evidence>
<dbReference type="Proteomes" id="UP000188354">
    <property type="component" value="Chromosome LG07"/>
</dbReference>
<keyword evidence="6" id="KW-1133">Transmembrane helix</keyword>
<proteinExistence type="inferred from homology"/>
<dbReference type="GO" id="GO:0035251">
    <property type="term" value="F:UDP-glucosyltransferase activity"/>
    <property type="evidence" value="ECO:0007669"/>
    <property type="project" value="TreeGrafter"/>
</dbReference>
<dbReference type="CDD" id="cd03784">
    <property type="entry name" value="GT1_Gtf-like"/>
    <property type="match status" value="1"/>
</dbReference>
<evidence type="ECO:0000256" key="1">
    <source>
        <dbReference type="ARBA" id="ARBA00009995"/>
    </source>
</evidence>
<evidence type="ECO:0000313" key="8">
    <source>
        <dbReference type="Proteomes" id="UP000188354"/>
    </source>
</evidence>
<keyword evidence="8" id="KW-1185">Reference proteome</keyword>
<dbReference type="STRING" id="3871.A0A1J7HN04"/>
<sequence>MSKALKIYFLPFFAGGHVIPMVNLARLMASKGHQVTIITTPSNAKIFDKTIDDEDTCFHVHIIKFPSNQVGLPVGVENLLEAYDDQTVRQVLMAANLIQPEIEAFMKLNPPDIFIPDMVFTWSEATTKTLGIPRLIFNPISIFYFCMIKANKSIDDPKEEALLLLNDTKLDPSYVRFYESVVNSANNCDGVIVNTFLELEVEYTQLYEKLIGYKAWLIGPTSLMVQKTIGTCMNNDEHECFSFLSSKEQNSVLYISFGSMSLLSDEQLFEIARGIEASGHQFLWVVHIKNKRRDDNTKEQEEEEELKWLPKGFEEKTMKEKRGLIIKGWAPQVSILNHSSIGGFLTQCGWNAALETIGAGVPVITMPIFSDHYFNEKFITEVQGFGVEVEEGGEWSLTPYDPNKKVVSRESIEKAVKRLMDGGEERMKIRSQAKELQEKAWKAVEEGGSSQNTLTILINHLHPLILLTSETPLC</sequence>
<dbReference type="Gene3D" id="3.40.50.2000">
    <property type="entry name" value="Glycogen Phosphorylase B"/>
    <property type="match status" value="2"/>
</dbReference>
<organism evidence="7 8">
    <name type="scientific">Lupinus angustifolius</name>
    <name type="common">Narrow-leaved blue lupine</name>
    <dbReference type="NCBI Taxonomy" id="3871"/>
    <lineage>
        <taxon>Eukaryota</taxon>
        <taxon>Viridiplantae</taxon>
        <taxon>Streptophyta</taxon>
        <taxon>Embryophyta</taxon>
        <taxon>Tracheophyta</taxon>
        <taxon>Spermatophyta</taxon>
        <taxon>Magnoliopsida</taxon>
        <taxon>eudicotyledons</taxon>
        <taxon>Gunneridae</taxon>
        <taxon>Pentapetalae</taxon>
        <taxon>rosids</taxon>
        <taxon>fabids</taxon>
        <taxon>Fabales</taxon>
        <taxon>Fabaceae</taxon>
        <taxon>Papilionoideae</taxon>
        <taxon>50 kb inversion clade</taxon>
        <taxon>genistoids sensu lato</taxon>
        <taxon>core genistoids</taxon>
        <taxon>Genisteae</taxon>
        <taxon>Lupinus</taxon>
    </lineage>
</organism>
<dbReference type="AlphaFoldDB" id="A0A1J7HN04"/>
<dbReference type="KEGG" id="lang:109353067"/>
<evidence type="ECO:0000256" key="4">
    <source>
        <dbReference type="RuleBase" id="RU003718"/>
    </source>
</evidence>
<dbReference type="InterPro" id="IPR002213">
    <property type="entry name" value="UDP_glucos_trans"/>
</dbReference>
<protein>
    <recommendedName>
        <fullName evidence="5">Glycosyltransferase</fullName>
        <ecNumber evidence="5">2.4.1.-</ecNumber>
    </recommendedName>
</protein>
<gene>
    <name evidence="7" type="ORF">TanjilG_31994</name>
</gene>
<dbReference type="SUPFAM" id="SSF53756">
    <property type="entry name" value="UDP-Glycosyltransferase/glycogen phosphorylase"/>
    <property type="match status" value="1"/>
</dbReference>
<keyword evidence="2 4" id="KW-0328">Glycosyltransferase</keyword>
<dbReference type="InterPro" id="IPR035595">
    <property type="entry name" value="UDP_glycos_trans_CS"/>
</dbReference>
<name>A0A1J7HN04_LUPAN</name>
<dbReference type="FunFam" id="3.40.50.2000:FF:000063">
    <property type="entry name" value="Glycosyltransferase"/>
    <property type="match status" value="1"/>
</dbReference>
<dbReference type="PANTHER" id="PTHR48047:SF182">
    <property type="entry name" value="GLYCOSYLTRANSFERASE"/>
    <property type="match status" value="1"/>
</dbReference>
<dbReference type="PANTHER" id="PTHR48047">
    <property type="entry name" value="GLYCOSYLTRANSFERASE"/>
    <property type="match status" value="1"/>
</dbReference>
<reference evidence="7 8" key="1">
    <citation type="journal article" date="2017" name="Plant Biotechnol. J.">
        <title>A comprehensive draft genome sequence for lupin (Lupinus angustifolius), an emerging health food: insights into plant-microbe interactions and legume evolution.</title>
        <authorList>
            <person name="Hane J.K."/>
            <person name="Ming Y."/>
            <person name="Kamphuis L.G."/>
            <person name="Nelson M.N."/>
            <person name="Garg G."/>
            <person name="Atkins C.A."/>
            <person name="Bayer P.E."/>
            <person name="Bravo A."/>
            <person name="Bringans S."/>
            <person name="Cannon S."/>
            <person name="Edwards D."/>
            <person name="Foley R."/>
            <person name="Gao L.L."/>
            <person name="Harrison M.J."/>
            <person name="Huang W."/>
            <person name="Hurgobin B."/>
            <person name="Li S."/>
            <person name="Liu C.W."/>
            <person name="McGrath A."/>
            <person name="Morahan G."/>
            <person name="Murray J."/>
            <person name="Weller J."/>
            <person name="Jian J."/>
            <person name="Singh K.B."/>
        </authorList>
    </citation>
    <scope>NUCLEOTIDE SEQUENCE [LARGE SCALE GENOMIC DNA]</scope>
    <source>
        <strain evidence="8">cv. Tanjil</strain>
        <tissue evidence="7">Whole plant</tissue>
    </source>
</reference>
<evidence type="ECO:0000256" key="5">
    <source>
        <dbReference type="RuleBase" id="RU362057"/>
    </source>
</evidence>
<dbReference type="EC" id="2.4.1.-" evidence="5"/>
<keyword evidence="6" id="KW-0812">Transmembrane</keyword>
<dbReference type="Gramene" id="OIW07802">
    <property type="protein sequence ID" value="OIW07802"/>
    <property type="gene ID" value="TanjilG_31994"/>
</dbReference>
<dbReference type="OMA" id="RYINWLD"/>
<comment type="similarity">
    <text evidence="1 4">Belongs to the UDP-glycosyltransferase family.</text>
</comment>
<dbReference type="Pfam" id="PF00201">
    <property type="entry name" value="UDPGT"/>
    <property type="match status" value="1"/>
</dbReference>
<evidence type="ECO:0000256" key="2">
    <source>
        <dbReference type="ARBA" id="ARBA00022676"/>
    </source>
</evidence>
<dbReference type="PROSITE" id="PS00375">
    <property type="entry name" value="UDPGT"/>
    <property type="match status" value="1"/>
</dbReference>